<evidence type="ECO:0000313" key="1">
    <source>
        <dbReference type="EMBL" id="EEK16023.1"/>
    </source>
</evidence>
<dbReference type="Proteomes" id="UP000003303">
    <property type="component" value="Unassembled WGS sequence"/>
</dbReference>
<dbReference type="OrthoDB" id="7056571at2"/>
<dbReference type="PANTHER" id="PTHR11102:SF160">
    <property type="entry name" value="ERAD-ASSOCIATED E3 UBIQUITIN-PROTEIN LIGASE COMPONENT HRD3"/>
    <property type="match status" value="1"/>
</dbReference>
<comment type="caution">
    <text evidence="1">The sequence shown here is derived from an EMBL/GenBank/DDBJ whole genome shotgun (WGS) entry which is preliminary data.</text>
</comment>
<organism evidence="1 2">
    <name type="scientific">Porphyromonas uenonis 60-3</name>
    <dbReference type="NCBI Taxonomy" id="596327"/>
    <lineage>
        <taxon>Bacteria</taxon>
        <taxon>Pseudomonadati</taxon>
        <taxon>Bacteroidota</taxon>
        <taxon>Bacteroidia</taxon>
        <taxon>Bacteroidales</taxon>
        <taxon>Porphyromonadaceae</taxon>
        <taxon>Porphyromonas</taxon>
    </lineage>
</organism>
<name>C2ME27_9PORP</name>
<reference evidence="1 2" key="1">
    <citation type="submission" date="2009-04" db="EMBL/GenBank/DDBJ databases">
        <authorList>
            <person name="Sebastian Y."/>
            <person name="Madupu R."/>
            <person name="Durkin A.S."/>
            <person name="Torralba M."/>
            <person name="Methe B."/>
            <person name="Sutton G.G."/>
            <person name="Strausberg R.L."/>
            <person name="Nelson K.E."/>
        </authorList>
    </citation>
    <scope>NUCLEOTIDE SEQUENCE [LARGE SCALE GENOMIC DNA]</scope>
    <source>
        <strain evidence="1 2">60-3</strain>
    </source>
</reference>
<dbReference type="SUPFAM" id="SSF81901">
    <property type="entry name" value="HCP-like"/>
    <property type="match status" value="1"/>
</dbReference>
<dbReference type="InterPro" id="IPR006597">
    <property type="entry name" value="Sel1-like"/>
</dbReference>
<dbReference type="SMART" id="SM00671">
    <property type="entry name" value="SEL1"/>
    <property type="match status" value="4"/>
</dbReference>
<dbReference type="RefSeq" id="WP_007366089.1">
    <property type="nucleotide sequence ID" value="NZ_ACLR01000221.1"/>
</dbReference>
<evidence type="ECO:0000313" key="2">
    <source>
        <dbReference type="Proteomes" id="UP000003303"/>
    </source>
</evidence>
<accession>C2ME27</accession>
<proteinExistence type="predicted"/>
<gene>
    <name evidence="1" type="ORF">PORUE0001_0942</name>
</gene>
<dbReference type="AlphaFoldDB" id="C2ME27"/>
<protein>
    <submittedName>
        <fullName evidence="1">Sel1 repeat protein</fullName>
    </submittedName>
</protein>
<dbReference type="Gene3D" id="1.25.40.10">
    <property type="entry name" value="Tetratricopeptide repeat domain"/>
    <property type="match status" value="1"/>
</dbReference>
<keyword evidence="2" id="KW-1185">Reference proteome</keyword>
<dbReference type="PANTHER" id="PTHR11102">
    <property type="entry name" value="SEL-1-LIKE PROTEIN"/>
    <property type="match status" value="1"/>
</dbReference>
<dbReference type="InterPro" id="IPR011990">
    <property type="entry name" value="TPR-like_helical_dom_sf"/>
</dbReference>
<dbReference type="InterPro" id="IPR050767">
    <property type="entry name" value="Sel1_AlgK"/>
</dbReference>
<dbReference type="Pfam" id="PF08238">
    <property type="entry name" value="Sel1"/>
    <property type="match status" value="5"/>
</dbReference>
<dbReference type="EMBL" id="ACLR01000221">
    <property type="protein sequence ID" value="EEK16023.1"/>
    <property type="molecule type" value="Genomic_DNA"/>
</dbReference>
<dbReference type="STRING" id="596327.PORUE0001_0942"/>
<sequence length="336" mass="38296">MPSKSKESSSDLLSPQTTSAVAGGIDCEQLFALMTQQLTLVVDTRRSGKLYSLLQKELEAPTDHLKYLQTEGLHWLHRAARHDSLPAIDYLVKLYQPHSDRTAQNCLRRYLRQRVALRGNVEDLYALALHLTSPQTGLRKNYREASDYLRMAIQLGHPKSHLLLAQMYQRGLGVVRSHEQYLYHLETAAEAGLVEAQIALARAYAQDGLFAQMERVEYWLTVALRQDAPEACYLLGKLWYHQDGDCYSSRVVSLWKRAAEAGIPEACYEVGRMLLTDPLQPARRTEAIRYLCQAAQSGVFLATQLLYRHHYDASGRYIGMLRESLSEYVAEEQMLF</sequence>
<dbReference type="eggNOG" id="COG0790">
    <property type="taxonomic scope" value="Bacteria"/>
</dbReference>